<dbReference type="SUPFAM" id="SSF52540">
    <property type="entry name" value="P-loop containing nucleoside triphosphate hydrolases"/>
    <property type="match status" value="1"/>
</dbReference>
<reference evidence="7 8" key="1">
    <citation type="journal article" date="2022" name="Nat. Plants">
        <title>Genomes of leafy and leafless Platanthera orchids illuminate the evolution of mycoheterotrophy.</title>
        <authorList>
            <person name="Li M.H."/>
            <person name="Liu K.W."/>
            <person name="Li Z."/>
            <person name="Lu H.C."/>
            <person name="Ye Q.L."/>
            <person name="Zhang D."/>
            <person name="Wang J.Y."/>
            <person name="Li Y.F."/>
            <person name="Zhong Z.M."/>
            <person name="Liu X."/>
            <person name="Yu X."/>
            <person name="Liu D.K."/>
            <person name="Tu X.D."/>
            <person name="Liu B."/>
            <person name="Hao Y."/>
            <person name="Liao X.Y."/>
            <person name="Jiang Y.T."/>
            <person name="Sun W.H."/>
            <person name="Chen J."/>
            <person name="Chen Y.Q."/>
            <person name="Ai Y."/>
            <person name="Zhai J.W."/>
            <person name="Wu S.S."/>
            <person name="Zhou Z."/>
            <person name="Hsiao Y.Y."/>
            <person name="Wu W.L."/>
            <person name="Chen Y.Y."/>
            <person name="Lin Y.F."/>
            <person name="Hsu J.L."/>
            <person name="Li C.Y."/>
            <person name="Wang Z.W."/>
            <person name="Zhao X."/>
            <person name="Zhong W.Y."/>
            <person name="Ma X.K."/>
            <person name="Ma L."/>
            <person name="Huang J."/>
            <person name="Chen G.Z."/>
            <person name="Huang M.Z."/>
            <person name="Huang L."/>
            <person name="Peng D.H."/>
            <person name="Luo Y.B."/>
            <person name="Zou S.Q."/>
            <person name="Chen S.P."/>
            <person name="Lan S."/>
            <person name="Tsai W.C."/>
            <person name="Van de Peer Y."/>
            <person name="Liu Z.J."/>
        </authorList>
    </citation>
    <scope>NUCLEOTIDE SEQUENCE [LARGE SCALE GENOMIC DNA]</scope>
    <source>
        <strain evidence="7">Lor287</strain>
    </source>
</reference>
<keyword evidence="5" id="KW-0505">Motor protein</keyword>
<gene>
    <name evidence="7" type="primary">KIN12A</name>
    <name evidence="7" type="ORF">KSP39_PZI000204</name>
</gene>
<evidence type="ECO:0000256" key="3">
    <source>
        <dbReference type="ARBA" id="ARBA00022840"/>
    </source>
</evidence>
<dbReference type="InterPro" id="IPR036961">
    <property type="entry name" value="Kinesin_motor_dom_sf"/>
</dbReference>
<evidence type="ECO:0000313" key="8">
    <source>
        <dbReference type="Proteomes" id="UP001418222"/>
    </source>
</evidence>
<dbReference type="Proteomes" id="UP001418222">
    <property type="component" value="Unassembled WGS sequence"/>
</dbReference>
<evidence type="ECO:0000256" key="4">
    <source>
        <dbReference type="ARBA" id="ARBA00023054"/>
    </source>
</evidence>
<dbReference type="PANTHER" id="PTHR37739">
    <property type="entry name" value="KINESIN-LIKE PROTEIN KIN-12D"/>
    <property type="match status" value="1"/>
</dbReference>
<accession>A0AAP0GF20</accession>
<organism evidence="7 8">
    <name type="scientific">Platanthera zijinensis</name>
    <dbReference type="NCBI Taxonomy" id="2320716"/>
    <lineage>
        <taxon>Eukaryota</taxon>
        <taxon>Viridiplantae</taxon>
        <taxon>Streptophyta</taxon>
        <taxon>Embryophyta</taxon>
        <taxon>Tracheophyta</taxon>
        <taxon>Spermatophyta</taxon>
        <taxon>Magnoliopsida</taxon>
        <taxon>Liliopsida</taxon>
        <taxon>Asparagales</taxon>
        <taxon>Orchidaceae</taxon>
        <taxon>Orchidoideae</taxon>
        <taxon>Orchideae</taxon>
        <taxon>Orchidinae</taxon>
        <taxon>Platanthera</taxon>
    </lineage>
</organism>
<keyword evidence="2" id="KW-0547">Nucleotide-binding</keyword>
<keyword evidence="4" id="KW-0175">Coiled coil</keyword>
<dbReference type="EMBL" id="JBBWWQ010000001">
    <property type="protein sequence ID" value="KAK8956537.1"/>
    <property type="molecule type" value="Genomic_DNA"/>
</dbReference>
<dbReference type="GO" id="GO:0005524">
    <property type="term" value="F:ATP binding"/>
    <property type="evidence" value="ECO:0007669"/>
    <property type="project" value="UniProtKB-KW"/>
</dbReference>
<name>A0AAP0GF20_9ASPA</name>
<sequence length="388" mass="42680">MFRDMKIFRRNYGKNHTADGSNENLLVDATVSSSSSQPEADPSRPPFNPIQDPAQKPKSGLDHENVYTRKNEKTLFKSHVRGSDPFSQLVTPEKSAAAQNRFGWIPKSELPESSEELLHLGQFQLPPAPPPIMGNHALNFGNGGGYFAATPRAVKTAGKASSVHSGTSSTQSTPTKSITKLMLNGVSSSRAPQFGGTTRAMNFMVPSKGMPISSAPLQLYSPAEVPHFELKEDPSFWMDHNVQEMLFRVAGLPMVENCMSGYNSCVFAYGQIREDLRKGVHVENLKEFEVENVNDIVKLLIQEELSMLKSENVSRSLSIRAATLATAEYDDYSPSQLPGILPNFNQMHANQEFCSARVSDRKEEEASALRRREEEVPTMGSGGSRVAG</sequence>
<dbReference type="PANTHER" id="PTHR37739:SF8">
    <property type="entry name" value="KINESIN-LIKE PROTEIN KIN-12D"/>
    <property type="match status" value="1"/>
</dbReference>
<dbReference type="AlphaFoldDB" id="A0AAP0GF20"/>
<feature type="region of interest" description="Disordered" evidence="6">
    <location>
        <begin position="359"/>
        <end position="388"/>
    </location>
</feature>
<dbReference type="InterPro" id="IPR044986">
    <property type="entry name" value="KIF15/KIN-12"/>
</dbReference>
<keyword evidence="3" id="KW-0067">ATP-binding</keyword>
<dbReference type="GO" id="GO:0005874">
    <property type="term" value="C:microtubule"/>
    <property type="evidence" value="ECO:0007669"/>
    <property type="project" value="UniProtKB-KW"/>
</dbReference>
<protein>
    <submittedName>
        <fullName evidence="7">Kinesin-like protein KIN12A</fullName>
    </submittedName>
</protein>
<keyword evidence="8" id="KW-1185">Reference proteome</keyword>
<evidence type="ECO:0000313" key="7">
    <source>
        <dbReference type="EMBL" id="KAK8956537.1"/>
    </source>
</evidence>
<evidence type="ECO:0000256" key="2">
    <source>
        <dbReference type="ARBA" id="ARBA00022741"/>
    </source>
</evidence>
<dbReference type="Gene3D" id="3.40.850.10">
    <property type="entry name" value="Kinesin motor domain"/>
    <property type="match status" value="1"/>
</dbReference>
<evidence type="ECO:0000256" key="6">
    <source>
        <dbReference type="SAM" id="MobiDB-lite"/>
    </source>
</evidence>
<feature type="region of interest" description="Disordered" evidence="6">
    <location>
        <begin position="11"/>
        <end position="62"/>
    </location>
</feature>
<dbReference type="InterPro" id="IPR027417">
    <property type="entry name" value="P-loop_NTPase"/>
</dbReference>
<evidence type="ECO:0000256" key="1">
    <source>
        <dbReference type="ARBA" id="ARBA00022701"/>
    </source>
</evidence>
<evidence type="ECO:0000256" key="5">
    <source>
        <dbReference type="ARBA" id="ARBA00023175"/>
    </source>
</evidence>
<comment type="caution">
    <text evidence="7">The sequence shown here is derived from an EMBL/GenBank/DDBJ whole genome shotgun (WGS) entry which is preliminary data.</text>
</comment>
<keyword evidence="1" id="KW-0493">Microtubule</keyword>
<proteinExistence type="predicted"/>
<feature type="compositionally biased region" description="Basic and acidic residues" evidence="6">
    <location>
        <begin position="359"/>
        <end position="375"/>
    </location>
</feature>